<dbReference type="EMBL" id="ASPP01046043">
    <property type="protein sequence ID" value="ETN98685.1"/>
    <property type="molecule type" value="Genomic_DNA"/>
</dbReference>
<dbReference type="AlphaFoldDB" id="X6LBC6"/>
<evidence type="ECO:0000313" key="1">
    <source>
        <dbReference type="EMBL" id="ETN98685.1"/>
    </source>
</evidence>
<proteinExistence type="predicted"/>
<name>X6LBC6_RETFI</name>
<organism evidence="1 2">
    <name type="scientific">Reticulomyxa filosa</name>
    <dbReference type="NCBI Taxonomy" id="46433"/>
    <lineage>
        <taxon>Eukaryota</taxon>
        <taxon>Sar</taxon>
        <taxon>Rhizaria</taxon>
        <taxon>Retaria</taxon>
        <taxon>Foraminifera</taxon>
        <taxon>Monothalamids</taxon>
        <taxon>Reticulomyxidae</taxon>
        <taxon>Reticulomyxa</taxon>
    </lineage>
</organism>
<protein>
    <submittedName>
        <fullName evidence="1">Uncharacterized protein</fullName>
    </submittedName>
</protein>
<keyword evidence="2" id="KW-1185">Reference proteome</keyword>
<accession>X6LBC6</accession>
<comment type="caution">
    <text evidence="1">The sequence shown here is derived from an EMBL/GenBank/DDBJ whole genome shotgun (WGS) entry which is preliminary data.</text>
</comment>
<evidence type="ECO:0000313" key="2">
    <source>
        <dbReference type="Proteomes" id="UP000023152"/>
    </source>
</evidence>
<dbReference type="Proteomes" id="UP000023152">
    <property type="component" value="Unassembled WGS sequence"/>
</dbReference>
<gene>
    <name evidence="1" type="ORF">RFI_38807</name>
</gene>
<reference evidence="1 2" key="1">
    <citation type="journal article" date="2013" name="Curr. Biol.">
        <title>The Genome of the Foraminiferan Reticulomyxa filosa.</title>
        <authorList>
            <person name="Glockner G."/>
            <person name="Hulsmann N."/>
            <person name="Schleicher M."/>
            <person name="Noegel A.A."/>
            <person name="Eichinger L."/>
            <person name="Gallinger C."/>
            <person name="Pawlowski J."/>
            <person name="Sierra R."/>
            <person name="Euteneuer U."/>
            <person name="Pillet L."/>
            <person name="Moustafa A."/>
            <person name="Platzer M."/>
            <person name="Groth M."/>
            <person name="Szafranski K."/>
            <person name="Schliwa M."/>
        </authorList>
    </citation>
    <scope>NUCLEOTIDE SEQUENCE [LARGE SCALE GENOMIC DNA]</scope>
</reference>
<sequence length="137" mass="16428">MIDNQTKEDYLWKSNRLSEEDDKVENERMQPNKTQILKRNLDASDTILYPVIQRVSVNLSRRKKFVEKKNKIKQMKDGIEIWKINERICYFPKQHQRLLFKTPTTGAEPPRNEFWSETRRTALNKTKENSNNQLGVF</sequence>